<dbReference type="SUPFAM" id="SSF53187">
    <property type="entry name" value="Zn-dependent exopeptidases"/>
    <property type="match status" value="1"/>
</dbReference>
<evidence type="ECO:0000313" key="3">
    <source>
        <dbReference type="Proteomes" id="UP000829069"/>
    </source>
</evidence>
<evidence type="ECO:0000259" key="1">
    <source>
        <dbReference type="Pfam" id="PF04389"/>
    </source>
</evidence>
<keyword evidence="3" id="KW-1185">Reference proteome</keyword>
<gene>
    <name evidence="2" type="ORF">MNQ99_11185</name>
</gene>
<dbReference type="PANTHER" id="PTHR12147">
    <property type="entry name" value="METALLOPEPTIDASE M28 FAMILY MEMBER"/>
    <property type="match status" value="1"/>
</dbReference>
<sequence length="368" mass="38034">MRGAASVPPRFQNHPHRGTRLWAVALCAALVGGVAACSDEPRPPVQVDTPPDPSFVREVVKPSALRRHLEALQAAADANGGNRADATGGYEASAAYVEEQLRAAGYEPRRQEFSYGRRNPVDAFNILADTDTGSGTGSGSGGVLVLGAHLDSVEEGPGLNDNGSGVAAVLEVALRLAEQGAVSRDRIRFAFWGGEEDGMHGSEHYVEELSGAESAAHVAYLNVDVVGSPNGVVFVYDGDASDSEEAGPEGSGAVEQVFLDILSAEGVEALPFGFIEDSDYDAFVQGGIPAGGLFTGDAGTKSEAEALTFGGQAGDQYDECYHQACDTIDNVDMAVLEQMTETLISATVSLGGIEGGLAEGTPTEQGAG</sequence>
<dbReference type="RefSeq" id="WP_241913001.1">
    <property type="nucleotide sequence ID" value="NZ_CP093326.1"/>
</dbReference>
<protein>
    <submittedName>
        <fullName evidence="2">M20/M25/M40 family metallo-hydrolase</fullName>
    </submittedName>
</protein>
<name>A0ABY3W552_9MICC</name>
<proteinExistence type="predicted"/>
<reference evidence="2 3" key="1">
    <citation type="submission" date="2022-03" db="EMBL/GenBank/DDBJ databases">
        <title>Isotopic signatures of nitrous oxide derived from detoxification processes.</title>
        <authorList>
            <person name="Behrendt U."/>
            <person name="Buchen C."/>
            <person name="Well R."/>
            <person name="Ulrich A."/>
            <person name="Rohe L."/>
            <person name="Kolb S."/>
            <person name="Schloter M."/>
            <person name="Horn M.A."/>
            <person name="Augustin J."/>
        </authorList>
    </citation>
    <scope>NUCLEOTIDE SEQUENCE [LARGE SCALE GENOMIC DNA]</scope>
    <source>
        <strain evidence="2 3">S4-C24</strain>
    </source>
</reference>
<dbReference type="EMBL" id="CP093326">
    <property type="protein sequence ID" value="UNK44561.1"/>
    <property type="molecule type" value="Genomic_DNA"/>
</dbReference>
<evidence type="ECO:0000313" key="2">
    <source>
        <dbReference type="EMBL" id="UNK44561.1"/>
    </source>
</evidence>
<dbReference type="PANTHER" id="PTHR12147:SF26">
    <property type="entry name" value="PEPTIDASE M28 DOMAIN-CONTAINING PROTEIN"/>
    <property type="match status" value="1"/>
</dbReference>
<dbReference type="InterPro" id="IPR007484">
    <property type="entry name" value="Peptidase_M28"/>
</dbReference>
<dbReference type="Proteomes" id="UP000829069">
    <property type="component" value="Chromosome"/>
</dbReference>
<dbReference type="InterPro" id="IPR045175">
    <property type="entry name" value="M28_fam"/>
</dbReference>
<organism evidence="2 3">
    <name type="scientific">Arthrobacter sulfonylureivorans</name>
    <dbReference type="NCBI Taxonomy" id="2486855"/>
    <lineage>
        <taxon>Bacteria</taxon>
        <taxon>Bacillati</taxon>
        <taxon>Actinomycetota</taxon>
        <taxon>Actinomycetes</taxon>
        <taxon>Micrococcales</taxon>
        <taxon>Micrococcaceae</taxon>
        <taxon>Arthrobacter</taxon>
    </lineage>
</organism>
<dbReference type="Gene3D" id="3.40.630.10">
    <property type="entry name" value="Zn peptidases"/>
    <property type="match status" value="1"/>
</dbReference>
<dbReference type="Pfam" id="PF04389">
    <property type="entry name" value="Peptidase_M28"/>
    <property type="match status" value="1"/>
</dbReference>
<feature type="domain" description="Peptidase M28" evidence="1">
    <location>
        <begin position="141"/>
        <end position="345"/>
    </location>
</feature>
<accession>A0ABY3W552</accession>